<protein>
    <submittedName>
        <fullName evidence="1">Uncharacterized protein</fullName>
    </submittedName>
</protein>
<dbReference type="HOGENOM" id="CLU_699976_0_0_9"/>
<dbReference type="KEGG" id="ral:Rumal_1544"/>
<dbReference type="Proteomes" id="UP000006919">
    <property type="component" value="Chromosome"/>
</dbReference>
<reference evidence="1 2" key="1">
    <citation type="journal article" date="2011" name="J. Bacteriol.">
        <title>Complete genome of the cellulolytic ruminal bacterium Ruminococcus albus 7.</title>
        <authorList>
            <person name="Suen G."/>
            <person name="Stevenson D.M."/>
            <person name="Bruce D.C."/>
            <person name="Chertkov O."/>
            <person name="Copeland A."/>
            <person name="Cheng J.F."/>
            <person name="Detter C."/>
            <person name="Detter J.C."/>
            <person name="Goodwin L.A."/>
            <person name="Han C.S."/>
            <person name="Hauser L.J."/>
            <person name="Ivanova N.N."/>
            <person name="Kyrpides N.C."/>
            <person name="Land M.L."/>
            <person name="Lapidus A."/>
            <person name="Lucas S."/>
            <person name="Ovchinnikova G."/>
            <person name="Pitluck S."/>
            <person name="Tapia R."/>
            <person name="Woyke T."/>
            <person name="Boyum J."/>
            <person name="Mead D."/>
            <person name="Weimer P.J."/>
        </authorList>
    </citation>
    <scope>NUCLEOTIDE SEQUENCE [LARGE SCALE GENOMIC DNA]</scope>
    <source>
        <strain evidence="2">ATCC 27210 / DSM 20455 / JCM 14654 / NCDO 2250 / 7</strain>
    </source>
</reference>
<dbReference type="EMBL" id="CP002403">
    <property type="protein sequence ID" value="ADU22045.1"/>
    <property type="molecule type" value="Genomic_DNA"/>
</dbReference>
<evidence type="ECO:0000313" key="1">
    <source>
        <dbReference type="EMBL" id="ADU22045.1"/>
    </source>
</evidence>
<evidence type="ECO:0000313" key="2">
    <source>
        <dbReference type="Proteomes" id="UP000006919"/>
    </source>
</evidence>
<name>E6UH53_RUMA7</name>
<sequence>MSAIKDMYGKAKLSDEKKAELKNELGQRFPRYADSMEDKTEVIGMNDNKVHESNGHIKVHSKLRTGAVIAAAAVVAVIGGMKLARDQYTEKALIQPAGQGEDNYTTDREDSVKEDYSPQEGYIEIADKTILRNIKIIYNSALEAYADLIDSTGDEFVLGEEKIITAEMVRQSSKNNIVHEDGKCSAMEFAAALNKSLADLDGFNAEQYDFAVDFMFNESGTKTVSVNYVYIFLDDEHKYFNTYPSYGSNGGVRENGITKRLSYDSSCAKKVYEELEAAIIKYNESGKPLNIDSIQADTSKEYLYLICDYEREGLEVNDKMKFARELMKDGSITRQFIEDGNNFDADFKRDENGNIIGVERVYVEIFDDESAEYDENGNRKCERFDYPDENKTEK</sequence>
<dbReference type="AlphaFoldDB" id="E6UH53"/>
<gene>
    <name evidence="1" type="ordered locus">Rumal_1544</name>
</gene>
<accession>E6UH53</accession>
<dbReference type="OrthoDB" id="1818282at2"/>
<dbReference type="RefSeq" id="WP_013498210.1">
    <property type="nucleotide sequence ID" value="NC_014833.1"/>
</dbReference>
<organism evidence="1 2">
    <name type="scientific">Ruminococcus albus (strain ATCC 27210 / DSM 20455 / JCM 14654 / NCDO 2250 / 7)</name>
    <dbReference type="NCBI Taxonomy" id="697329"/>
    <lineage>
        <taxon>Bacteria</taxon>
        <taxon>Bacillati</taxon>
        <taxon>Bacillota</taxon>
        <taxon>Clostridia</taxon>
        <taxon>Eubacteriales</taxon>
        <taxon>Oscillospiraceae</taxon>
        <taxon>Ruminococcus</taxon>
    </lineage>
</organism>
<dbReference type="STRING" id="697329.Rumal_1544"/>
<proteinExistence type="predicted"/>